<proteinExistence type="predicted"/>
<evidence type="ECO:0000256" key="2">
    <source>
        <dbReference type="SAM" id="Phobius"/>
    </source>
</evidence>
<evidence type="ECO:0000256" key="1">
    <source>
        <dbReference type="SAM" id="MobiDB-lite"/>
    </source>
</evidence>
<sequence length="482" mass="53168">MRAQDSTTLATPHKTLGRNRRGGYPPSYTHCKLCQLTPAGDAALDFPLVALGDIRERFQTTRLRRAHAVTAALCIAASLPVVDRIHRPRHALLVVSVVVPSTPVSQHRRVEAGNPPIQGHLPIPQSHHIQLHPTATLPICLPLVEDDSFAASKVTCNVSWHPVLDPVLQRPCGSPCISPCIIGDTYRILGSMSRRAIRRPRRRLLARCCLRGSDGRRRRGSGGVCERVLRVPMQSVCTPVDGWDRDEPKDEPICKRILVCSTWLYAYESIGIVVSSSSSTATSFCRRPYSCAAAPSCVRGGRDFAGDASWDDHSRSSCEERIIFAYAGPECLRCLSAGDGCPVPARLGFQSTRLDRISVCAAHPMTPAAPRSVAFDIVHTRNASRAVRPTSFGRGLAAYLHPLSTRITLDSRRSIVHAYPVFPEACHEYSSVFLQARSSFSFDLSSRPFYHSTLPLYTLFLTNTAYLPVFLAYPVYLRCLFP</sequence>
<evidence type="ECO:0000313" key="4">
    <source>
        <dbReference type="Proteomes" id="UP000815677"/>
    </source>
</evidence>
<gene>
    <name evidence="3" type="ORF">MCHLO_09920</name>
</gene>
<feature type="compositionally biased region" description="Polar residues" evidence="1">
    <location>
        <begin position="1"/>
        <end position="10"/>
    </location>
</feature>
<dbReference type="Proteomes" id="UP000815677">
    <property type="component" value="Unassembled WGS sequence"/>
</dbReference>
<name>A0ABQ0LQW0_MYCCL</name>
<feature type="region of interest" description="Disordered" evidence="1">
    <location>
        <begin position="1"/>
        <end position="23"/>
    </location>
</feature>
<accession>A0ABQ0LQW0</accession>
<keyword evidence="2" id="KW-0472">Membrane</keyword>
<protein>
    <submittedName>
        <fullName evidence="3">Uncharacterized protein</fullName>
    </submittedName>
</protein>
<organism evidence="3 4">
    <name type="scientific">Mycena chlorophos</name>
    <name type="common">Agaric fungus</name>
    <name type="synonym">Agaricus chlorophos</name>
    <dbReference type="NCBI Taxonomy" id="658473"/>
    <lineage>
        <taxon>Eukaryota</taxon>
        <taxon>Fungi</taxon>
        <taxon>Dikarya</taxon>
        <taxon>Basidiomycota</taxon>
        <taxon>Agaricomycotina</taxon>
        <taxon>Agaricomycetes</taxon>
        <taxon>Agaricomycetidae</taxon>
        <taxon>Agaricales</taxon>
        <taxon>Marasmiineae</taxon>
        <taxon>Mycenaceae</taxon>
        <taxon>Mycena</taxon>
    </lineage>
</organism>
<evidence type="ECO:0000313" key="3">
    <source>
        <dbReference type="EMBL" id="GAT52912.1"/>
    </source>
</evidence>
<feature type="transmembrane region" description="Helical" evidence="2">
    <location>
        <begin position="454"/>
        <end position="476"/>
    </location>
</feature>
<dbReference type="EMBL" id="DF847998">
    <property type="protein sequence ID" value="GAT52912.1"/>
    <property type="molecule type" value="Genomic_DNA"/>
</dbReference>
<keyword evidence="2" id="KW-0812">Transmembrane</keyword>
<reference evidence="3" key="1">
    <citation type="submission" date="2014-09" db="EMBL/GenBank/DDBJ databases">
        <title>Genome sequence of the luminous mushroom Mycena chlorophos for searching fungal bioluminescence genes.</title>
        <authorList>
            <person name="Tanaka Y."/>
            <person name="Kasuga D."/>
            <person name="Oba Y."/>
            <person name="Hase S."/>
            <person name="Sato K."/>
            <person name="Oba Y."/>
            <person name="Sakakibara Y."/>
        </authorList>
    </citation>
    <scope>NUCLEOTIDE SEQUENCE</scope>
</reference>
<keyword evidence="2" id="KW-1133">Transmembrane helix</keyword>
<keyword evidence="4" id="KW-1185">Reference proteome</keyword>